<evidence type="ECO:0000259" key="2">
    <source>
        <dbReference type="Pfam" id="PF08457"/>
    </source>
</evidence>
<sequence length="1139" mass="131518">MQASTTDELPPLSNDDIEILYEIVTAAQSLPGPPFHALYAAYETVLARHGLTTDHDRILIRFIFHMQEGPREGGDLFTHFQAKLARMGIEIEVDREGEGVEDITRNLDHHGLNGYASTSQEGRRAPSRRASFNSMYDATHHSGDDNAAARRRLSTYGNGIERPSSRATDQGVAGRARSHSRSRALPPLPIRGRVNQRAVSDTLAYRPKRTGSVSSQGSLRIRRNPGDPLAQLHDSYSADGSEGSIAPVRNHDQYAQQNPGRRYVPLEIVYRPTEAEMLDWANTFLYDRTKINARNYFQQWRDAASQVREEEENLELKAISYHRTWTVRHAFEEWRSGLKAKQQQKETERFWARQESRAGRTYNLFLLSKAFSHWAQCASDEVKRTSEARRHILRTKYFKAWREITAVNEFKIRRVGLRKFFGIWRKRTAAIEEQKVQALAVYQENLVYRHYQRWSWQFFERRAPWWYAGRLKKSFFLRWASMTRMLREREDFVQQIRVHDVQRNTLRQWSEKTSAVQRLEPLQREFRTKALLSTAFRALRKQAQLKPLLAQMSQQKDNRVARSALQTWHLQAKLSRQAAAINQQRILRNALTAWNDHLRCQILTSRINDRLVVQVLYKWLLESRASLFIRVRNTRLKRFTFTQWITKAQDQRQRLETAEQNFTVDRTISLMRSCLTKLRNTTRFRQNQNALALSLYEPKITQRAFNKLFDRHDHLVQLNQDAERANYYVTTKHAISQWRNATQHSRVQREEQETIARRIQRRDAYVQVRRDTKMGLTRRMLGKWRDRTAQLAVQERQAVELRENWLWRDATALFGGWRERSNEILSLEHQAERFRTQKLLLHAITIWTERYQHAQELETQAVALKVESQAVSAATCLKKLRWRIFQLQRQEDSAIALQRRNWEKHVRAMVRFWSEQVRKREAQRAVSPSPRPGRRPVPVTDEGEGLEEQELGEDTIARAENWTAFDDDAFLDGADLNLSLSFSPDQAGGGPAAASTGLRPSTRNPDAEQQELEAEIVNQEPEVEPERPFLNSTPGYLRTPSKRNTARALARERLLGAGGGGVSFLGGGGNAAFNPAFGAASAPPASRAGPGDGERGPIGGITSFERRLRAQGIGSRGSSAVKPRGRGRVGFEDIVEEGR</sequence>
<feature type="region of interest" description="Disordered" evidence="1">
    <location>
        <begin position="921"/>
        <end position="949"/>
    </location>
</feature>
<feature type="region of interest" description="Disordered" evidence="1">
    <location>
        <begin position="982"/>
        <end position="1040"/>
    </location>
</feature>
<feature type="region of interest" description="Disordered" evidence="1">
    <location>
        <begin position="1080"/>
        <end position="1139"/>
    </location>
</feature>
<dbReference type="OrthoDB" id="5215300at2759"/>
<name>A0A6A6QM68_9PEZI</name>
<feature type="region of interest" description="Disordered" evidence="1">
    <location>
        <begin position="156"/>
        <end position="231"/>
    </location>
</feature>
<accession>A0A6A6QM68</accession>
<gene>
    <name evidence="3" type="ORF">BU16DRAFT_540897</name>
</gene>
<feature type="region of interest" description="Disordered" evidence="1">
    <location>
        <begin position="106"/>
        <end position="129"/>
    </location>
</feature>
<organism evidence="3 4">
    <name type="scientific">Lophium mytilinum</name>
    <dbReference type="NCBI Taxonomy" id="390894"/>
    <lineage>
        <taxon>Eukaryota</taxon>
        <taxon>Fungi</taxon>
        <taxon>Dikarya</taxon>
        <taxon>Ascomycota</taxon>
        <taxon>Pezizomycotina</taxon>
        <taxon>Dothideomycetes</taxon>
        <taxon>Pleosporomycetidae</taxon>
        <taxon>Mytilinidiales</taxon>
        <taxon>Mytilinidiaceae</taxon>
        <taxon>Lophium</taxon>
    </lineage>
</organism>
<reference evidence="3" key="1">
    <citation type="journal article" date="2020" name="Stud. Mycol.">
        <title>101 Dothideomycetes genomes: a test case for predicting lifestyles and emergence of pathogens.</title>
        <authorList>
            <person name="Haridas S."/>
            <person name="Albert R."/>
            <person name="Binder M."/>
            <person name="Bloem J."/>
            <person name="Labutti K."/>
            <person name="Salamov A."/>
            <person name="Andreopoulos B."/>
            <person name="Baker S."/>
            <person name="Barry K."/>
            <person name="Bills G."/>
            <person name="Bluhm B."/>
            <person name="Cannon C."/>
            <person name="Castanera R."/>
            <person name="Culley D."/>
            <person name="Daum C."/>
            <person name="Ezra D."/>
            <person name="Gonzalez J."/>
            <person name="Henrissat B."/>
            <person name="Kuo A."/>
            <person name="Liang C."/>
            <person name="Lipzen A."/>
            <person name="Lutzoni F."/>
            <person name="Magnuson J."/>
            <person name="Mondo S."/>
            <person name="Nolan M."/>
            <person name="Ohm R."/>
            <person name="Pangilinan J."/>
            <person name="Park H.-J."/>
            <person name="Ramirez L."/>
            <person name="Alfaro M."/>
            <person name="Sun H."/>
            <person name="Tritt A."/>
            <person name="Yoshinaga Y."/>
            <person name="Zwiers L.-H."/>
            <person name="Turgeon B."/>
            <person name="Goodwin S."/>
            <person name="Spatafora J."/>
            <person name="Crous P."/>
            <person name="Grigoriev I."/>
        </authorList>
    </citation>
    <scope>NUCLEOTIDE SEQUENCE</scope>
    <source>
        <strain evidence="3">CBS 269.34</strain>
    </source>
</reference>
<evidence type="ECO:0000313" key="3">
    <source>
        <dbReference type="EMBL" id="KAF2493176.1"/>
    </source>
</evidence>
<evidence type="ECO:0000313" key="4">
    <source>
        <dbReference type="Proteomes" id="UP000799750"/>
    </source>
</evidence>
<feature type="domain" description="Sfi1 spindle body" evidence="2">
    <location>
        <begin position="338"/>
        <end position="916"/>
    </location>
</feature>
<dbReference type="InterPro" id="IPR013665">
    <property type="entry name" value="Sfi1_dom"/>
</dbReference>
<dbReference type="Proteomes" id="UP000799750">
    <property type="component" value="Unassembled WGS sequence"/>
</dbReference>
<dbReference type="AlphaFoldDB" id="A0A6A6QM68"/>
<dbReference type="Pfam" id="PF08457">
    <property type="entry name" value="Sfi1"/>
    <property type="match status" value="1"/>
</dbReference>
<dbReference type="EMBL" id="MU004192">
    <property type="protein sequence ID" value="KAF2493176.1"/>
    <property type="molecule type" value="Genomic_DNA"/>
</dbReference>
<proteinExistence type="predicted"/>
<evidence type="ECO:0000256" key="1">
    <source>
        <dbReference type="SAM" id="MobiDB-lite"/>
    </source>
</evidence>
<feature type="compositionally biased region" description="Low complexity" evidence="1">
    <location>
        <begin position="1080"/>
        <end position="1089"/>
    </location>
</feature>
<keyword evidence="4" id="KW-1185">Reference proteome</keyword>
<protein>
    <submittedName>
        <fullName evidence="3">Sfi1-domain-containing protein</fullName>
    </submittedName>
</protein>